<organism evidence="1 2">
    <name type="scientific">Streptomyces regalis</name>
    <dbReference type="NCBI Taxonomy" id="68262"/>
    <lineage>
        <taxon>Bacteria</taxon>
        <taxon>Bacillati</taxon>
        <taxon>Actinomycetota</taxon>
        <taxon>Actinomycetes</taxon>
        <taxon>Kitasatosporales</taxon>
        <taxon>Streptomycetaceae</taxon>
        <taxon>Streptomyces</taxon>
    </lineage>
</organism>
<protein>
    <submittedName>
        <fullName evidence="1">Uncharacterized protein</fullName>
    </submittedName>
</protein>
<dbReference type="EMBL" id="LLZG01000401">
    <property type="protein sequence ID" value="KUL21970.1"/>
    <property type="molecule type" value="Genomic_DNA"/>
</dbReference>
<sequence length="123" mass="13369">MITGYLIGESLRPGAEFQSRGLRLRKVSRVDVSASAAEGQPGLWTFVEWESDGEDVTALAEAFAAALEPENGWYVDFVAGDDRVVVFAGKVFRYRRGDGAGRAEVVAYGTSVGTPAHQLDWKE</sequence>
<keyword evidence="2" id="KW-1185">Reference proteome</keyword>
<proteinExistence type="predicted"/>
<comment type="caution">
    <text evidence="1">The sequence shown here is derived from an EMBL/GenBank/DDBJ whole genome shotgun (WGS) entry which is preliminary data.</text>
</comment>
<gene>
    <name evidence="1" type="ORF">ADL12_43495</name>
</gene>
<name>A0A117MK92_9ACTN</name>
<dbReference type="OrthoDB" id="4559210at2"/>
<accession>A0A117MK92</accession>
<evidence type="ECO:0000313" key="1">
    <source>
        <dbReference type="EMBL" id="KUL21970.1"/>
    </source>
</evidence>
<evidence type="ECO:0000313" key="2">
    <source>
        <dbReference type="Proteomes" id="UP000053923"/>
    </source>
</evidence>
<dbReference type="RefSeq" id="WP_062713900.1">
    <property type="nucleotide sequence ID" value="NZ_LLZG01000401.1"/>
</dbReference>
<dbReference type="Proteomes" id="UP000053923">
    <property type="component" value="Unassembled WGS sequence"/>
</dbReference>
<reference evidence="2" key="1">
    <citation type="submission" date="2015-10" db="EMBL/GenBank/DDBJ databases">
        <authorList>
            <person name="Ju K.-S."/>
            <person name="Doroghazi J.R."/>
            <person name="Metcalf W.W."/>
        </authorList>
    </citation>
    <scope>NUCLEOTIDE SEQUENCE [LARGE SCALE GENOMIC DNA]</scope>
    <source>
        <strain evidence="2">NRRL 3151</strain>
    </source>
</reference>
<dbReference type="AlphaFoldDB" id="A0A117MK92"/>